<dbReference type="EMBL" id="QORE01004035">
    <property type="protein sequence ID" value="RCI64746.1"/>
    <property type="molecule type" value="Genomic_DNA"/>
</dbReference>
<comment type="caution">
    <text evidence="1">The sequence shown here is derived from an EMBL/GenBank/DDBJ whole genome shotgun (WGS) entry which is preliminary data.</text>
</comment>
<proteinExistence type="predicted"/>
<protein>
    <submittedName>
        <fullName evidence="1">PaaI family thioesterase</fullName>
    </submittedName>
</protein>
<organism evidence="1 2">
    <name type="scientific">Pseudomonas aeruginosa</name>
    <dbReference type="NCBI Taxonomy" id="287"/>
    <lineage>
        <taxon>Bacteria</taxon>
        <taxon>Pseudomonadati</taxon>
        <taxon>Pseudomonadota</taxon>
        <taxon>Gammaproteobacteria</taxon>
        <taxon>Pseudomonadales</taxon>
        <taxon>Pseudomonadaceae</taxon>
        <taxon>Pseudomonas</taxon>
    </lineage>
</organism>
<dbReference type="Proteomes" id="UP000253594">
    <property type="component" value="Unassembled WGS sequence"/>
</dbReference>
<name>A0A367LTV0_PSEAI</name>
<dbReference type="AlphaFoldDB" id="A0A367LTV0"/>
<accession>A0A367LTV0</accession>
<evidence type="ECO:0000313" key="1">
    <source>
        <dbReference type="EMBL" id="RCI64746.1"/>
    </source>
</evidence>
<gene>
    <name evidence="1" type="ORF">DT376_44695</name>
</gene>
<sequence>MMNVPEGFQPLFRSSPLLDLLGPFF</sequence>
<feature type="non-terminal residue" evidence="1">
    <location>
        <position position="25"/>
    </location>
</feature>
<reference evidence="1 2" key="1">
    <citation type="submission" date="2018-07" db="EMBL/GenBank/DDBJ databases">
        <title>Mechanisms of high-level aminoglycoside resistance among Gram-negative pathogens in Brazil.</title>
        <authorList>
            <person name="Ballaben A.S."/>
            <person name="Darini A.L.C."/>
            <person name="Doi Y."/>
        </authorList>
    </citation>
    <scope>NUCLEOTIDE SEQUENCE [LARGE SCALE GENOMIC DNA]</scope>
    <source>
        <strain evidence="1 2">B2-305</strain>
    </source>
</reference>
<evidence type="ECO:0000313" key="2">
    <source>
        <dbReference type="Proteomes" id="UP000253594"/>
    </source>
</evidence>